<evidence type="ECO:0000313" key="2">
    <source>
        <dbReference type="Proteomes" id="UP000299102"/>
    </source>
</evidence>
<dbReference type="Proteomes" id="UP000299102">
    <property type="component" value="Unassembled WGS sequence"/>
</dbReference>
<sequence>MSWALKSSETMISAEKTSYIKESTAISIPSVIYLVITAVRCVKAGEDTNVVTTIYAYIRIRQTLDFKVAEGSTANIFVGAQTYNRAEHECLHCITKHTIKKKIL</sequence>
<gene>
    <name evidence="1" type="ORF">EVAR_80072_1</name>
</gene>
<name>A0A4C1UCZ1_EUMVA</name>
<accession>A0A4C1UCZ1</accession>
<dbReference type="AlphaFoldDB" id="A0A4C1UCZ1"/>
<protein>
    <submittedName>
        <fullName evidence="1">Uncharacterized protein</fullName>
    </submittedName>
</protein>
<reference evidence="1 2" key="1">
    <citation type="journal article" date="2019" name="Commun. Biol.">
        <title>The bagworm genome reveals a unique fibroin gene that provides high tensile strength.</title>
        <authorList>
            <person name="Kono N."/>
            <person name="Nakamura H."/>
            <person name="Ohtoshi R."/>
            <person name="Tomita M."/>
            <person name="Numata K."/>
            <person name="Arakawa K."/>
        </authorList>
    </citation>
    <scope>NUCLEOTIDE SEQUENCE [LARGE SCALE GENOMIC DNA]</scope>
</reference>
<dbReference type="EMBL" id="BGZK01000159">
    <property type="protein sequence ID" value="GBP24219.1"/>
    <property type="molecule type" value="Genomic_DNA"/>
</dbReference>
<keyword evidence="2" id="KW-1185">Reference proteome</keyword>
<organism evidence="1 2">
    <name type="scientific">Eumeta variegata</name>
    <name type="common">Bagworm moth</name>
    <name type="synonym">Eumeta japonica</name>
    <dbReference type="NCBI Taxonomy" id="151549"/>
    <lineage>
        <taxon>Eukaryota</taxon>
        <taxon>Metazoa</taxon>
        <taxon>Ecdysozoa</taxon>
        <taxon>Arthropoda</taxon>
        <taxon>Hexapoda</taxon>
        <taxon>Insecta</taxon>
        <taxon>Pterygota</taxon>
        <taxon>Neoptera</taxon>
        <taxon>Endopterygota</taxon>
        <taxon>Lepidoptera</taxon>
        <taxon>Glossata</taxon>
        <taxon>Ditrysia</taxon>
        <taxon>Tineoidea</taxon>
        <taxon>Psychidae</taxon>
        <taxon>Oiketicinae</taxon>
        <taxon>Eumeta</taxon>
    </lineage>
</organism>
<evidence type="ECO:0000313" key="1">
    <source>
        <dbReference type="EMBL" id="GBP24219.1"/>
    </source>
</evidence>
<proteinExistence type="predicted"/>
<comment type="caution">
    <text evidence="1">The sequence shown here is derived from an EMBL/GenBank/DDBJ whole genome shotgun (WGS) entry which is preliminary data.</text>
</comment>